<evidence type="ECO:0000256" key="3">
    <source>
        <dbReference type="ARBA" id="ARBA00022617"/>
    </source>
</evidence>
<dbReference type="SUPFAM" id="SSF48695">
    <property type="entry name" value="Multiheme cytochromes"/>
    <property type="match status" value="3"/>
</dbReference>
<dbReference type="Gene3D" id="3.90.10.10">
    <property type="entry name" value="Cytochrome C3"/>
    <property type="match status" value="4"/>
</dbReference>
<dbReference type="Pfam" id="PF02085">
    <property type="entry name" value="Cytochrom_CIII"/>
    <property type="match status" value="1"/>
</dbReference>
<evidence type="ECO:0000256" key="6">
    <source>
        <dbReference type="ARBA" id="ARBA00022982"/>
    </source>
</evidence>
<evidence type="ECO:0008006" key="13">
    <source>
        <dbReference type="Google" id="ProtNLM"/>
    </source>
</evidence>
<dbReference type="InterPro" id="IPR036280">
    <property type="entry name" value="Multihaem_cyt_sf"/>
</dbReference>
<evidence type="ECO:0000313" key="11">
    <source>
        <dbReference type="EMBL" id="NIR76112.1"/>
    </source>
</evidence>
<dbReference type="InterPro" id="IPR038266">
    <property type="entry name" value="NapC/NirT_cytc_sf"/>
</dbReference>
<evidence type="ECO:0000256" key="4">
    <source>
        <dbReference type="ARBA" id="ARBA00022723"/>
    </source>
</evidence>
<feature type="domain" description="NapC/NirT cytochrome c N-terminal" evidence="10">
    <location>
        <begin position="18"/>
        <end position="159"/>
    </location>
</feature>
<sequence length="673" mass="73415">MQRLTGFLDRFSRPIKITIQVAILAVILLAVTTVGFIEYSAQPSFCTNCHIMQPYYDSWKTSSHNDVKCISCHYAPGIKAEAMGKLQAANQVVKYVTGAYGTKPWAEIEDAACLRSGCHTERELEGQVNYEGIRFDHSQHLGELRRGKRLRCTSCHSQIVQGSESLVFQGVSIGAAHLRVTAVTCYLCHFKDRPPGQPLAGCVGCHKSPPRFRSPAGFVVDHPQYVENLVSCVGCHESVTSGTGEAGQRRCFNCHNEPERIDQFENTTFVHRVHIAEHNVECTQCHTPILHRVVSLAETFELDCAACHQRVHDEQRQMYSGMGGHGTENMPSSMFLARVSCQSCHAIPTQIPGHEEVMKAGEATCMSCHGIRYANILPAWQREIERKVEQVDQVVSSARATLGSAPVAGRATADSLLRLAAENVDFVQRGKGAHNIAYADQLLRTSLELVRDAVQTGQLPYDIPAVALGPPVGRNVCLQCHVGISDQAGRFAGVSFDHAPHVQGAGLECTACHTPLDQHGETTLTGTASCTACHHRSAEADCSACHEGPAGAPARPVATAMADFPHTPHREAGLDCSLCHSSPDMSVSADRCQMCHTLHHQPDNSCLSCHRGGVRDKHPPMAHNGCTICHQDRAAWIENWTREVCLVCHADMVEHNAPANCVLCHRDIPALGE</sequence>
<dbReference type="Proteomes" id="UP000702544">
    <property type="component" value="Unassembled WGS sequence"/>
</dbReference>
<proteinExistence type="predicted"/>
<keyword evidence="7" id="KW-0408">Iron</keyword>
<dbReference type="GO" id="GO:0030313">
    <property type="term" value="C:cell envelope"/>
    <property type="evidence" value="ECO:0007669"/>
    <property type="project" value="UniProtKB-SubCell"/>
</dbReference>
<keyword evidence="3" id="KW-0349">Heme</keyword>
<dbReference type="AlphaFoldDB" id="A0AAE5CBN7"/>
<accession>A0AAE5CBN7</accession>
<keyword evidence="6" id="KW-0249">Electron transport</keyword>
<evidence type="ECO:0000256" key="8">
    <source>
        <dbReference type="SAM" id="Phobius"/>
    </source>
</evidence>
<feature type="domain" description="Class III cytochrome C" evidence="9">
    <location>
        <begin position="177"/>
        <end position="255"/>
    </location>
</feature>
<keyword evidence="4" id="KW-0479">Metal-binding</keyword>
<dbReference type="GO" id="GO:0046872">
    <property type="term" value="F:metal ion binding"/>
    <property type="evidence" value="ECO:0007669"/>
    <property type="project" value="UniProtKB-KW"/>
</dbReference>
<keyword evidence="5" id="KW-0732">Signal</keyword>
<dbReference type="EMBL" id="JAACAK010000113">
    <property type="protein sequence ID" value="NIR76112.1"/>
    <property type="molecule type" value="Genomic_DNA"/>
</dbReference>
<evidence type="ECO:0000259" key="10">
    <source>
        <dbReference type="Pfam" id="PF03264"/>
    </source>
</evidence>
<name>A0AAE5CBN7_9BACT</name>
<dbReference type="Pfam" id="PF03264">
    <property type="entry name" value="Cytochrom_NNT"/>
    <property type="match status" value="1"/>
</dbReference>
<feature type="transmembrane region" description="Helical" evidence="8">
    <location>
        <begin position="21"/>
        <end position="41"/>
    </location>
</feature>
<dbReference type="InterPro" id="IPR005126">
    <property type="entry name" value="NapC/NirT_cyt_c_N"/>
</dbReference>
<gene>
    <name evidence="11" type="ORF">GWO12_13535</name>
</gene>
<dbReference type="PANTHER" id="PTHR35038">
    <property type="entry name" value="DISSIMILATORY SULFITE REDUCTASE SIRA"/>
    <property type="match status" value="1"/>
</dbReference>
<evidence type="ECO:0000256" key="7">
    <source>
        <dbReference type="ARBA" id="ARBA00023004"/>
    </source>
</evidence>
<evidence type="ECO:0000259" key="9">
    <source>
        <dbReference type="Pfam" id="PF02085"/>
    </source>
</evidence>
<dbReference type="GO" id="GO:0009055">
    <property type="term" value="F:electron transfer activity"/>
    <property type="evidence" value="ECO:0007669"/>
    <property type="project" value="InterPro"/>
</dbReference>
<dbReference type="InterPro" id="IPR020942">
    <property type="entry name" value="Cyt_c_III_dom"/>
</dbReference>
<evidence type="ECO:0000256" key="5">
    <source>
        <dbReference type="ARBA" id="ARBA00022729"/>
    </source>
</evidence>
<evidence type="ECO:0000256" key="2">
    <source>
        <dbReference type="ARBA" id="ARBA00022448"/>
    </source>
</evidence>
<dbReference type="InterPro" id="IPR051829">
    <property type="entry name" value="Multiheme_Cytochr_ET"/>
</dbReference>
<comment type="caution">
    <text evidence="11">The sequence shown here is derived from an EMBL/GenBank/DDBJ whole genome shotgun (WGS) entry which is preliminary data.</text>
</comment>
<dbReference type="GO" id="GO:0016491">
    <property type="term" value="F:oxidoreductase activity"/>
    <property type="evidence" value="ECO:0007669"/>
    <property type="project" value="TreeGrafter"/>
</dbReference>
<evidence type="ECO:0000313" key="12">
    <source>
        <dbReference type="Proteomes" id="UP000702544"/>
    </source>
</evidence>
<keyword evidence="8" id="KW-1133">Transmembrane helix</keyword>
<keyword evidence="2" id="KW-0813">Transport</keyword>
<dbReference type="CDD" id="cd08168">
    <property type="entry name" value="Cytochrom_C3"/>
    <property type="match status" value="3"/>
</dbReference>
<keyword evidence="8" id="KW-0472">Membrane</keyword>
<comment type="subcellular location">
    <subcellularLocation>
        <location evidence="1">Cell envelope</location>
    </subcellularLocation>
</comment>
<dbReference type="GO" id="GO:0020037">
    <property type="term" value="F:heme binding"/>
    <property type="evidence" value="ECO:0007669"/>
    <property type="project" value="InterPro"/>
</dbReference>
<organism evidence="11 12">
    <name type="scientific">Candidatus Kutchimonas denitrificans</name>
    <dbReference type="NCBI Taxonomy" id="3056748"/>
    <lineage>
        <taxon>Bacteria</taxon>
        <taxon>Pseudomonadati</taxon>
        <taxon>Gemmatimonadota</taxon>
        <taxon>Gemmatimonadia</taxon>
        <taxon>Candidatus Palauibacterales</taxon>
        <taxon>Candidatus Palauibacteraceae</taxon>
        <taxon>Candidatus Kutchimonas</taxon>
    </lineage>
</organism>
<dbReference type="Gene3D" id="1.10.3820.10">
    <property type="entry name" value="Di-heme elbow motif domain"/>
    <property type="match status" value="1"/>
</dbReference>
<evidence type="ECO:0000256" key="1">
    <source>
        <dbReference type="ARBA" id="ARBA00004196"/>
    </source>
</evidence>
<keyword evidence="8" id="KW-0812">Transmembrane</keyword>
<reference evidence="11 12" key="1">
    <citation type="submission" date="2020-01" db="EMBL/GenBank/DDBJ databases">
        <title>Genomes assembled from Gulf of Kutch pelagic sediment metagenomes.</title>
        <authorList>
            <person name="Chandrashekar M."/>
            <person name="Mahajan M.S."/>
            <person name="Dave K.J."/>
            <person name="Vatsa P."/>
            <person name="Nathani N.M."/>
        </authorList>
    </citation>
    <scope>NUCLEOTIDE SEQUENCE [LARGE SCALE GENOMIC DNA]</scope>
    <source>
        <strain evidence="11">KS3-K002</strain>
    </source>
</reference>
<protein>
    <recommendedName>
        <fullName evidence="13">NapC/NirT cytochrome c N-terminal domain-containing protein</fullName>
    </recommendedName>
</protein>
<dbReference type="PANTHER" id="PTHR35038:SF6">
    <property type="entry name" value="SURFACE LOCALIZED DECAHEME CYTOCHROME C LIPOPROTEIN"/>
    <property type="match status" value="1"/>
</dbReference>